<dbReference type="Proteomes" id="UP000750334">
    <property type="component" value="Unassembled WGS sequence"/>
</dbReference>
<dbReference type="PANTHER" id="PTHR31996:SF2">
    <property type="entry name" value="COILED-COIL DOMAIN-CONTAINING PROTEIN 115"/>
    <property type="match status" value="1"/>
</dbReference>
<evidence type="ECO:0000256" key="2">
    <source>
        <dbReference type="SAM" id="MobiDB-lite"/>
    </source>
</evidence>
<keyword evidence="4" id="KW-1185">Reference proteome</keyword>
<protein>
    <recommendedName>
        <fullName evidence="1">Vacuolar ATPase assembly protein VMA22</fullName>
    </recommendedName>
</protein>
<dbReference type="PANTHER" id="PTHR31996">
    <property type="entry name" value="COILED-COIL DOMAIN-CONTAINING PROTEIN 115"/>
    <property type="match status" value="1"/>
</dbReference>
<feature type="region of interest" description="Disordered" evidence="2">
    <location>
        <begin position="81"/>
        <end position="119"/>
    </location>
</feature>
<dbReference type="OrthoDB" id="4044452at2759"/>
<comment type="caution">
    <text evidence="3">The sequence shown here is derived from an EMBL/GenBank/DDBJ whole genome shotgun (WGS) entry which is preliminary data.</text>
</comment>
<dbReference type="EMBL" id="PUHR01000172">
    <property type="protein sequence ID" value="KAG0660665.1"/>
    <property type="molecule type" value="Genomic_DNA"/>
</dbReference>
<evidence type="ECO:0000313" key="3">
    <source>
        <dbReference type="EMBL" id="KAG0660665.1"/>
    </source>
</evidence>
<dbReference type="AlphaFoldDB" id="A0A9P7B676"/>
<gene>
    <name evidence="3" type="ORF">C6P45_001547</name>
</gene>
<evidence type="ECO:0000256" key="1">
    <source>
        <dbReference type="ARBA" id="ARBA00093634"/>
    </source>
</evidence>
<dbReference type="GO" id="GO:0070072">
    <property type="term" value="P:vacuolar proton-transporting V-type ATPase complex assembly"/>
    <property type="evidence" value="ECO:0007669"/>
    <property type="project" value="InterPro"/>
</dbReference>
<accession>A0A9P7B676</accession>
<evidence type="ECO:0000313" key="4">
    <source>
        <dbReference type="Proteomes" id="UP000750334"/>
    </source>
</evidence>
<proteinExistence type="predicted"/>
<dbReference type="GO" id="GO:1990871">
    <property type="term" value="C:Vma12-Vma22 assembly complex"/>
    <property type="evidence" value="ECO:0007669"/>
    <property type="project" value="TreeGrafter"/>
</dbReference>
<dbReference type="Pfam" id="PF21730">
    <property type="entry name" value="Vma22_CCDC115"/>
    <property type="match status" value="1"/>
</dbReference>
<dbReference type="InterPro" id="IPR040357">
    <property type="entry name" value="Vma22/CCDC115"/>
</dbReference>
<reference evidence="3 4" key="1">
    <citation type="submission" date="2020-11" db="EMBL/GenBank/DDBJ databases">
        <title>Kefir isolates.</title>
        <authorList>
            <person name="Marcisauskas S."/>
            <person name="Kim Y."/>
            <person name="Blasche S."/>
        </authorList>
    </citation>
    <scope>NUCLEOTIDE SEQUENCE [LARGE SCALE GENOMIC DNA]</scope>
    <source>
        <strain evidence="3 4">OG2</strain>
    </source>
</reference>
<name>A0A9P7B676_MAUEX</name>
<dbReference type="GO" id="GO:0051082">
    <property type="term" value="F:unfolded protein binding"/>
    <property type="evidence" value="ECO:0007669"/>
    <property type="project" value="TreeGrafter"/>
</dbReference>
<organism evidence="3 4">
    <name type="scientific">Maudiozyma exigua</name>
    <name type="common">Yeast</name>
    <name type="synonym">Kazachstania exigua</name>
    <dbReference type="NCBI Taxonomy" id="34358"/>
    <lineage>
        <taxon>Eukaryota</taxon>
        <taxon>Fungi</taxon>
        <taxon>Dikarya</taxon>
        <taxon>Ascomycota</taxon>
        <taxon>Saccharomycotina</taxon>
        <taxon>Saccharomycetes</taxon>
        <taxon>Saccharomycetales</taxon>
        <taxon>Saccharomycetaceae</taxon>
        <taxon>Maudiozyma</taxon>
    </lineage>
</organism>
<sequence>MSALNKDEKYLALLEELTKYDMLLEQLQKTMSEGFINLGRANFHNKDSLRGRYGSDYYDESFEGLVEVRIADKDKFTMYKKNDHIEESKEDEEKNSEEEGLKSRKSNSKSKDKSTKNKKIKDPINMFGAGFLIPSSLRQSQTNFKNTTTVIFDLVNCKNELLKDMELIKKEKGIENV</sequence>